<dbReference type="Gene3D" id="1.10.10.60">
    <property type="entry name" value="Homeodomain-like"/>
    <property type="match status" value="2"/>
</dbReference>
<gene>
    <name evidence="3" type="ORF">KSP40_PGU020327</name>
</gene>
<feature type="region of interest" description="Disordered" evidence="1">
    <location>
        <begin position="85"/>
        <end position="183"/>
    </location>
</feature>
<dbReference type="Pfam" id="PF23082">
    <property type="entry name" value="Myb_DNA-binding_2"/>
    <property type="match status" value="2"/>
</dbReference>
<reference evidence="3 4" key="1">
    <citation type="journal article" date="2022" name="Nat. Plants">
        <title>Genomes of leafy and leafless Platanthera orchids illuminate the evolution of mycoheterotrophy.</title>
        <authorList>
            <person name="Li M.H."/>
            <person name="Liu K.W."/>
            <person name="Li Z."/>
            <person name="Lu H.C."/>
            <person name="Ye Q.L."/>
            <person name="Zhang D."/>
            <person name="Wang J.Y."/>
            <person name="Li Y.F."/>
            <person name="Zhong Z.M."/>
            <person name="Liu X."/>
            <person name="Yu X."/>
            <person name="Liu D.K."/>
            <person name="Tu X.D."/>
            <person name="Liu B."/>
            <person name="Hao Y."/>
            <person name="Liao X.Y."/>
            <person name="Jiang Y.T."/>
            <person name="Sun W.H."/>
            <person name="Chen J."/>
            <person name="Chen Y.Q."/>
            <person name="Ai Y."/>
            <person name="Zhai J.W."/>
            <person name="Wu S.S."/>
            <person name="Zhou Z."/>
            <person name="Hsiao Y.Y."/>
            <person name="Wu W.L."/>
            <person name="Chen Y.Y."/>
            <person name="Lin Y.F."/>
            <person name="Hsu J.L."/>
            <person name="Li C.Y."/>
            <person name="Wang Z.W."/>
            <person name="Zhao X."/>
            <person name="Zhong W.Y."/>
            <person name="Ma X.K."/>
            <person name="Ma L."/>
            <person name="Huang J."/>
            <person name="Chen G.Z."/>
            <person name="Huang M.Z."/>
            <person name="Huang L."/>
            <person name="Peng D.H."/>
            <person name="Luo Y.B."/>
            <person name="Zou S.Q."/>
            <person name="Chen S.P."/>
            <person name="Lan S."/>
            <person name="Tsai W.C."/>
            <person name="Van de Peer Y."/>
            <person name="Liu Z.J."/>
        </authorList>
    </citation>
    <scope>NUCLEOTIDE SEQUENCE [LARGE SCALE GENOMIC DNA]</scope>
    <source>
        <strain evidence="3">Lor288</strain>
    </source>
</reference>
<dbReference type="InterPro" id="IPR001005">
    <property type="entry name" value="SANT/Myb"/>
</dbReference>
<feature type="domain" description="Myb-like" evidence="2">
    <location>
        <begin position="248"/>
        <end position="291"/>
    </location>
</feature>
<keyword evidence="4" id="KW-1185">Reference proteome</keyword>
<proteinExistence type="predicted"/>
<accession>A0ABR2MB79</accession>
<dbReference type="Proteomes" id="UP001412067">
    <property type="component" value="Unassembled WGS sequence"/>
</dbReference>
<comment type="caution">
    <text evidence="3">The sequence shown here is derived from an EMBL/GenBank/DDBJ whole genome shotgun (WGS) entry which is preliminary data.</text>
</comment>
<evidence type="ECO:0000256" key="1">
    <source>
        <dbReference type="SAM" id="MobiDB-lite"/>
    </source>
</evidence>
<protein>
    <recommendedName>
        <fullName evidence="2">Myb-like domain-containing protein</fullName>
    </recommendedName>
</protein>
<dbReference type="EMBL" id="JBBWWR010000010">
    <property type="protein sequence ID" value="KAK8960860.1"/>
    <property type="molecule type" value="Genomic_DNA"/>
</dbReference>
<feature type="compositionally biased region" description="Acidic residues" evidence="1">
    <location>
        <begin position="158"/>
        <end position="168"/>
    </location>
</feature>
<dbReference type="CDD" id="cd00167">
    <property type="entry name" value="SANT"/>
    <property type="match status" value="2"/>
</dbReference>
<dbReference type="SUPFAM" id="SSF46689">
    <property type="entry name" value="Homeodomain-like"/>
    <property type="match status" value="2"/>
</dbReference>
<dbReference type="PANTHER" id="PTHR43999:SF3">
    <property type="entry name" value="TRANSCRIPTION FACTOR MAMYB"/>
    <property type="match status" value="1"/>
</dbReference>
<evidence type="ECO:0000313" key="3">
    <source>
        <dbReference type="EMBL" id="KAK8960860.1"/>
    </source>
</evidence>
<evidence type="ECO:0000259" key="2">
    <source>
        <dbReference type="PROSITE" id="PS50090"/>
    </source>
</evidence>
<dbReference type="InterPro" id="IPR009057">
    <property type="entry name" value="Homeodomain-like_sf"/>
</dbReference>
<sequence>MEFVDDDARPRFLLKGRSAYSSSSPPPETLKISKTHASFCFSAAAAFLIAALSLSSYTSITFTLLIWFSLSLLLAPFAPPSLTGGDPRVGRGDPLPPPAPKSAEPNEPRKRSAARWNPKPPPPPLSSPCETLINKPEEKQGSDPSGHTIESAKKDPIQQEEEWTSEDFEILKRQISKHPAGAPGRWERVAGAFKGRRGVESVIRAAKSLSEKGPPGGTDSFAQFLKQRKPLDKRVDDHANGDSIAGNGGWSSGEDIALLNALKAFPKNAEMRWEKVAAAVPGKSKAECIKRVAELKRDFRSSKSSER</sequence>
<dbReference type="SMART" id="SM00717">
    <property type="entry name" value="SANT"/>
    <property type="match status" value="2"/>
</dbReference>
<dbReference type="PROSITE" id="PS50090">
    <property type="entry name" value="MYB_LIKE"/>
    <property type="match status" value="1"/>
</dbReference>
<name>A0ABR2MB79_9ASPA</name>
<dbReference type="InterPro" id="IPR044634">
    <property type="entry name" value="Zuotin/DnaJC2"/>
</dbReference>
<dbReference type="PANTHER" id="PTHR43999">
    <property type="entry name" value="DNAJ HOMOLOG SUBFAMILY C MEMBER 2"/>
    <property type="match status" value="1"/>
</dbReference>
<evidence type="ECO:0000313" key="4">
    <source>
        <dbReference type="Proteomes" id="UP001412067"/>
    </source>
</evidence>
<organism evidence="3 4">
    <name type="scientific">Platanthera guangdongensis</name>
    <dbReference type="NCBI Taxonomy" id="2320717"/>
    <lineage>
        <taxon>Eukaryota</taxon>
        <taxon>Viridiplantae</taxon>
        <taxon>Streptophyta</taxon>
        <taxon>Embryophyta</taxon>
        <taxon>Tracheophyta</taxon>
        <taxon>Spermatophyta</taxon>
        <taxon>Magnoliopsida</taxon>
        <taxon>Liliopsida</taxon>
        <taxon>Asparagales</taxon>
        <taxon>Orchidaceae</taxon>
        <taxon>Orchidoideae</taxon>
        <taxon>Orchideae</taxon>
        <taxon>Orchidinae</taxon>
        <taxon>Platanthera</taxon>
    </lineage>
</organism>